<dbReference type="InterPro" id="IPR001849">
    <property type="entry name" value="PH_domain"/>
</dbReference>
<dbReference type="InterPro" id="IPR031968">
    <property type="entry name" value="VASt"/>
</dbReference>
<evidence type="ECO:0000259" key="7">
    <source>
        <dbReference type="PROSITE" id="PS51778"/>
    </source>
</evidence>
<dbReference type="Pfam" id="PF16016">
    <property type="entry name" value="VASt"/>
    <property type="match status" value="1"/>
</dbReference>
<dbReference type="SUPFAM" id="SSF103657">
    <property type="entry name" value="BAR/IMD domain-like"/>
    <property type="match status" value="1"/>
</dbReference>
<comment type="caution">
    <text evidence="8">The sequence shown here is derived from an EMBL/GenBank/DDBJ whole genome shotgun (WGS) entry which is preliminary data.</text>
</comment>
<keyword evidence="3" id="KW-1133">Transmembrane helix</keyword>
<reference evidence="8" key="2">
    <citation type="journal article" date="2023" name="IMA Fungus">
        <title>Comparative genomic study of the Penicillium genus elucidates a diverse pangenome and 15 lateral gene transfer events.</title>
        <authorList>
            <person name="Petersen C."/>
            <person name="Sorensen T."/>
            <person name="Nielsen M.R."/>
            <person name="Sondergaard T.E."/>
            <person name="Sorensen J.L."/>
            <person name="Fitzpatrick D.A."/>
            <person name="Frisvad J.C."/>
            <person name="Nielsen K.L."/>
        </authorList>
    </citation>
    <scope>NUCLEOTIDE SEQUENCE</scope>
    <source>
        <strain evidence="8">IBT 21917</strain>
    </source>
</reference>
<dbReference type="PROSITE" id="PS51778">
    <property type="entry name" value="VAST"/>
    <property type="match status" value="1"/>
</dbReference>
<keyword evidence="9" id="KW-1185">Reference proteome</keyword>
<dbReference type="InterPro" id="IPR011993">
    <property type="entry name" value="PH-like_dom_sf"/>
</dbReference>
<dbReference type="GO" id="GO:0016020">
    <property type="term" value="C:membrane"/>
    <property type="evidence" value="ECO:0007669"/>
    <property type="project" value="UniProtKB-SubCell"/>
</dbReference>
<dbReference type="FunFam" id="1.20.1270.60:FF:000079">
    <property type="entry name" value="Transcription factor SipA3"/>
    <property type="match status" value="1"/>
</dbReference>
<evidence type="ECO:0000256" key="4">
    <source>
        <dbReference type="ARBA" id="ARBA00023136"/>
    </source>
</evidence>
<evidence type="ECO:0000256" key="1">
    <source>
        <dbReference type="ARBA" id="ARBA00004370"/>
    </source>
</evidence>
<feature type="region of interest" description="Disordered" evidence="5">
    <location>
        <begin position="667"/>
        <end position="687"/>
    </location>
</feature>
<feature type="region of interest" description="Disordered" evidence="5">
    <location>
        <begin position="428"/>
        <end position="500"/>
    </location>
</feature>
<sequence length="1401" mass="157221">MSTQSQTPLPQVGKLVSVVPVGLKEAALDSPTFRATTLHFCDQIEFIEKWLDGYAKAATKLSSELSTLESIVGGFLSYSTHPLVVSEAIVDHDYTLLAMRRSGEGAKDLWNGLVATTKKMELMIAEPIRIFIQEDLRQFKDTRRTLEYTQRHFDTLQARYASQSKTKETSALREEAFQLHEARKAYLRASMDFSVHAPQVRNALDRLLVRVSFDQWREFRGFHNNNSATFSKWGSEMERIKGWVHEMESSDRSSKRELLSTRKQIEDAAEMVARPSRELEDYSVSTVPYLGSRPLPTLNMGKDMRPEKQGWIYLRTLTGKPTRTVWVRRWAFLKHGIFGCLVQGARTGGVEESERIGVLLCSVRPAFQEERRFCFQVKTKNNNIVLQTETQKELMEWIGAFEAAKQKALENPASTDLSISGKMTVQDPAFSISQPPAPEFTADPTESLTPHPSDEPASSERSSTLPVPERDGLAFRNSTEVGGRRLTGDSEGSTREHAREHTARIIQKLDLHRKSNNAPPASPSIPGPAGGIASLISASHNILPYSGVAPVNAKESDNRGRSLSNIDAAGSNLAPPTLVNPPAPTSMSKAAVVVSNDRGIGLGLVDSTGGMPSGMMANLWGSSNWGFINKLQREQPLNANGDHDDFADDRPTSAISDTTKENIAAQADPSITTGGSRQVSGPRHRQTVSLDGDASKLQRAALGIGHEYPSVYPPQLRVQDAQFRLLFPDVKREEALVMVFRATWSPNDQQEFPGRAYVTTRNTYFYSHHFGLVLTTSVSLDSIKEVTAAPGRDCDFLFLHTIPPLGSDTPGRITIKTFLEPLRLLQKRLNFLIQQSIAVETMTLEAIIKELIKMDTGTPNRTSSADSWEDMSPGGVDIRDEQLMAHARGKDLRAPIYIDKDLDLDGGKAGRGRDMAKFRLPTQPVEYVPQGDLVLATEKILDVSPKALFHILFGDKSAVWQLLLHERQAKDIKQGPWASTESRHLRRDFQYQIATTDFFGRSHDNLISDYQIIDVLNDHLCYVITDKRTPWHLPFRRSFRLVSKVVITFVAKSKSKLAIYTKVEWLKSPYGLRSIIDNKASEDLEQDALDLVDLVSDQVRRLGAHSRTKKAITIFGHVGRQNQTSHFTGVGVNVKVEPRKPRVQRTMGQLLLETVLSFLESTLSFMMLSSFDIVRWSWNTVSAHKIILALLVTSAVMNGFYSSRDTWAWWHERHASNFMARLGVQPDMVMSKAVYIRDIDEAVANNTIWPQTGNASSCFGAFHEHTMRYAELPISLSTSGARNAVAKSATKRFQQTRERLGTYRHDLLVALRVVNSIEKEVIQNEWERWLRDELRRCRQVEILLDGESSESDPDMQATRGTAESVFAENTDSVKQWYDRYCSSCQMENEQVLKNGHENMLV</sequence>
<dbReference type="Gene3D" id="2.30.29.30">
    <property type="entry name" value="Pleckstrin-homology domain (PH domain)/Phosphotyrosine-binding domain (PTB)"/>
    <property type="match status" value="1"/>
</dbReference>
<feature type="compositionally biased region" description="Basic and acidic residues" evidence="5">
    <location>
        <begin position="482"/>
        <end position="500"/>
    </location>
</feature>
<keyword evidence="2" id="KW-0812">Transmembrane</keyword>
<comment type="subcellular location">
    <subcellularLocation>
        <location evidence="1">Membrane</location>
    </subcellularLocation>
</comment>
<dbReference type="Gene3D" id="1.20.1270.60">
    <property type="entry name" value="Arfaptin homology (AH) domain/BAR domain"/>
    <property type="match status" value="1"/>
</dbReference>
<dbReference type="InterPro" id="IPR039463">
    <property type="entry name" value="Sip3/Lam1_BAR"/>
</dbReference>
<dbReference type="SUPFAM" id="SSF50729">
    <property type="entry name" value="PH domain-like"/>
    <property type="match status" value="1"/>
</dbReference>
<evidence type="ECO:0000256" key="5">
    <source>
        <dbReference type="SAM" id="MobiDB-lite"/>
    </source>
</evidence>
<dbReference type="EMBL" id="JAPQKO010000001">
    <property type="protein sequence ID" value="KAJ5183442.1"/>
    <property type="molecule type" value="Genomic_DNA"/>
</dbReference>
<evidence type="ECO:0008006" key="10">
    <source>
        <dbReference type="Google" id="ProtNLM"/>
    </source>
</evidence>
<dbReference type="Pfam" id="PF16746">
    <property type="entry name" value="BAR_3"/>
    <property type="match status" value="1"/>
</dbReference>
<dbReference type="FunFam" id="2.30.29.30:FF:000349">
    <property type="entry name" value="Transcription factor SipA3"/>
    <property type="match status" value="1"/>
</dbReference>
<evidence type="ECO:0000259" key="6">
    <source>
        <dbReference type="PROSITE" id="PS50003"/>
    </source>
</evidence>
<accession>A0A9W9M0U2</accession>
<evidence type="ECO:0000256" key="3">
    <source>
        <dbReference type="ARBA" id="ARBA00022989"/>
    </source>
</evidence>
<evidence type="ECO:0000313" key="9">
    <source>
        <dbReference type="Proteomes" id="UP001146351"/>
    </source>
</evidence>
<dbReference type="InterPro" id="IPR004148">
    <property type="entry name" value="BAR_dom"/>
</dbReference>
<feature type="compositionally biased region" description="Polar residues" evidence="5">
    <location>
        <begin position="669"/>
        <end position="679"/>
    </location>
</feature>
<dbReference type="GO" id="GO:0005737">
    <property type="term" value="C:cytoplasm"/>
    <property type="evidence" value="ECO:0007669"/>
    <property type="project" value="InterPro"/>
</dbReference>
<feature type="domain" description="PH" evidence="6">
    <location>
        <begin position="305"/>
        <end position="406"/>
    </location>
</feature>
<keyword evidence="4" id="KW-0472">Membrane</keyword>
<dbReference type="OrthoDB" id="10070851at2759"/>
<dbReference type="PROSITE" id="PS50003">
    <property type="entry name" value="PH_DOMAIN"/>
    <property type="match status" value="1"/>
</dbReference>
<gene>
    <name evidence="8" type="ORF">N7492_001058</name>
</gene>
<proteinExistence type="predicted"/>
<dbReference type="InterPro" id="IPR042067">
    <property type="entry name" value="Sip3_PH"/>
</dbReference>
<dbReference type="InterPro" id="IPR027267">
    <property type="entry name" value="AH/BAR_dom_sf"/>
</dbReference>
<dbReference type="PANTHER" id="PTHR14248">
    <property type="entry name" value="CYCLIN Y, ISOFORM A"/>
    <property type="match status" value="1"/>
</dbReference>
<protein>
    <recommendedName>
        <fullName evidence="10">Transcription factor SipA3</fullName>
    </recommendedName>
</protein>
<name>A0A9W9M0U2_9EURO</name>
<feature type="domain" description="VASt" evidence="7">
    <location>
        <begin position="930"/>
        <end position="1103"/>
    </location>
</feature>
<dbReference type="Proteomes" id="UP001146351">
    <property type="component" value="Unassembled WGS sequence"/>
</dbReference>
<dbReference type="Pfam" id="PF00169">
    <property type="entry name" value="PH"/>
    <property type="match status" value="1"/>
</dbReference>
<feature type="region of interest" description="Disordered" evidence="5">
    <location>
        <begin position="553"/>
        <end position="575"/>
    </location>
</feature>
<evidence type="ECO:0000313" key="8">
    <source>
        <dbReference type="EMBL" id="KAJ5183442.1"/>
    </source>
</evidence>
<evidence type="ECO:0000256" key="2">
    <source>
        <dbReference type="ARBA" id="ARBA00022692"/>
    </source>
</evidence>
<dbReference type="SMART" id="SM00233">
    <property type="entry name" value="PH"/>
    <property type="match status" value="1"/>
</dbReference>
<dbReference type="CDD" id="cd13280">
    <property type="entry name" value="PH_SIP3"/>
    <property type="match status" value="1"/>
</dbReference>
<reference evidence="8" key="1">
    <citation type="submission" date="2022-11" db="EMBL/GenBank/DDBJ databases">
        <authorList>
            <person name="Petersen C."/>
        </authorList>
    </citation>
    <scope>NUCLEOTIDE SEQUENCE</scope>
    <source>
        <strain evidence="8">IBT 21917</strain>
    </source>
</reference>
<organism evidence="8 9">
    <name type="scientific">Penicillium capsulatum</name>
    <dbReference type="NCBI Taxonomy" id="69766"/>
    <lineage>
        <taxon>Eukaryota</taxon>
        <taxon>Fungi</taxon>
        <taxon>Dikarya</taxon>
        <taxon>Ascomycota</taxon>
        <taxon>Pezizomycotina</taxon>
        <taxon>Eurotiomycetes</taxon>
        <taxon>Eurotiomycetidae</taxon>
        <taxon>Eurotiales</taxon>
        <taxon>Aspergillaceae</taxon>
        <taxon>Penicillium</taxon>
    </lineage>
</organism>
<dbReference type="CDD" id="cd07609">
    <property type="entry name" value="BAR_SIP3_fungi"/>
    <property type="match status" value="1"/>
</dbReference>